<keyword evidence="1" id="KW-0175">Coiled coil</keyword>
<name>A0ABV8B264_9BACI</name>
<reference evidence="3" key="1">
    <citation type="journal article" date="2019" name="Int. J. Syst. Evol. Microbiol.">
        <title>The Global Catalogue of Microorganisms (GCM) 10K type strain sequencing project: providing services to taxonomists for standard genome sequencing and annotation.</title>
        <authorList>
            <consortium name="The Broad Institute Genomics Platform"/>
            <consortium name="The Broad Institute Genome Sequencing Center for Infectious Disease"/>
            <person name="Wu L."/>
            <person name="Ma J."/>
        </authorList>
    </citation>
    <scope>NUCLEOTIDE SEQUENCE [LARGE SCALE GENOMIC DNA]</scope>
    <source>
        <strain evidence="3">CCUG 61889</strain>
    </source>
</reference>
<dbReference type="Proteomes" id="UP001595752">
    <property type="component" value="Unassembled WGS sequence"/>
</dbReference>
<evidence type="ECO:0000313" key="2">
    <source>
        <dbReference type="EMBL" id="MFC3883629.1"/>
    </source>
</evidence>
<keyword evidence="3" id="KW-1185">Reference proteome</keyword>
<accession>A0ABV8B264</accession>
<protein>
    <submittedName>
        <fullName evidence="2">MarR family transcriptional regulator</fullName>
    </submittedName>
</protein>
<proteinExistence type="predicted"/>
<evidence type="ECO:0000313" key="3">
    <source>
        <dbReference type="Proteomes" id="UP001595752"/>
    </source>
</evidence>
<sequence length="193" mass="22570">MFQEIERKARLRDIENEKVLTEEELRQANELQAKANARGMKLVPERRVKNRAKFAQFIQENWQYLNSIKYLTPAEKTFLLDIMPYVGFKTNCLVEDIHAKAQMPLTQEGLSQKIGKHKADVSKLLKRLEKKYIVFRGQTGSDEYNAISHSIYINPNILYCGDRDNVSEHLFTMFPRQPKLLKDMPINLLARKS</sequence>
<feature type="coiled-coil region" evidence="1">
    <location>
        <begin position="11"/>
        <end position="38"/>
    </location>
</feature>
<dbReference type="EMBL" id="JBHRZT010000033">
    <property type="protein sequence ID" value="MFC3883629.1"/>
    <property type="molecule type" value="Genomic_DNA"/>
</dbReference>
<comment type="caution">
    <text evidence="2">The sequence shown here is derived from an EMBL/GenBank/DDBJ whole genome shotgun (WGS) entry which is preliminary data.</text>
</comment>
<organism evidence="2 3">
    <name type="scientific">Bacillus songklensis</name>
    <dbReference type="NCBI Taxonomy" id="1069116"/>
    <lineage>
        <taxon>Bacteria</taxon>
        <taxon>Bacillati</taxon>
        <taxon>Bacillota</taxon>
        <taxon>Bacilli</taxon>
        <taxon>Bacillales</taxon>
        <taxon>Bacillaceae</taxon>
        <taxon>Bacillus</taxon>
    </lineage>
</organism>
<dbReference type="RefSeq" id="WP_377914301.1">
    <property type="nucleotide sequence ID" value="NZ_JBHRZT010000033.1"/>
</dbReference>
<evidence type="ECO:0000256" key="1">
    <source>
        <dbReference type="SAM" id="Coils"/>
    </source>
</evidence>
<gene>
    <name evidence="2" type="ORF">ACFOU2_08945</name>
</gene>